<name>A0AB33ZW57_LACGS</name>
<sequence>MIFILQHLVYDFYFDTKNSASIFELLEDFVDNQIKAGKAKFDAAWKQ</sequence>
<gene>
    <name evidence="1" type="ORF">LJCM1025_09710</name>
</gene>
<accession>A0AB33ZW57</accession>
<dbReference type="EMBL" id="BEXJ01000002">
    <property type="protein sequence ID" value="GBA96329.1"/>
    <property type="molecule type" value="Genomic_DNA"/>
</dbReference>
<evidence type="ECO:0000313" key="1">
    <source>
        <dbReference type="EMBL" id="GBA96329.1"/>
    </source>
</evidence>
<protein>
    <submittedName>
        <fullName evidence="1">Uncharacterized protein</fullName>
    </submittedName>
</protein>
<organism evidence="1 2">
    <name type="scientific">Lactobacillus gasseri</name>
    <dbReference type="NCBI Taxonomy" id="1596"/>
    <lineage>
        <taxon>Bacteria</taxon>
        <taxon>Bacillati</taxon>
        <taxon>Bacillota</taxon>
        <taxon>Bacilli</taxon>
        <taxon>Lactobacillales</taxon>
        <taxon>Lactobacillaceae</taxon>
        <taxon>Lactobacillus</taxon>
    </lineage>
</organism>
<dbReference type="AlphaFoldDB" id="A0AB33ZW57"/>
<evidence type="ECO:0000313" key="2">
    <source>
        <dbReference type="Proteomes" id="UP000250668"/>
    </source>
</evidence>
<proteinExistence type="predicted"/>
<dbReference type="Proteomes" id="UP000250668">
    <property type="component" value="Unassembled WGS sequence"/>
</dbReference>
<comment type="caution">
    <text evidence="1">The sequence shown here is derived from an EMBL/GenBank/DDBJ whole genome shotgun (WGS) entry which is preliminary data.</text>
</comment>
<reference evidence="1 2" key="1">
    <citation type="journal article" date="2018" name="Int. J. Syst. Evol. Microbiol.">
        <title>Lactobacillus paragasseri sp. nov., a sister taxon of Lactobacillus gasseri, based on whole-genome sequence analyses.</title>
        <authorList>
            <person name="Tanizawa Y."/>
            <person name="Tada I."/>
            <person name="Kobayashi H."/>
            <person name="Endo A."/>
            <person name="Maeno S."/>
            <person name="Toyoda A."/>
            <person name="Arita M."/>
            <person name="Nakamura Y."/>
            <person name="Sakamoto M."/>
            <person name="Ohkuma M."/>
            <person name="Tohno M."/>
        </authorList>
    </citation>
    <scope>NUCLEOTIDE SEQUENCE [LARGE SCALE GENOMIC DNA]</scope>
    <source>
        <strain evidence="1 2">JCM 1025</strain>
    </source>
</reference>